<dbReference type="EMBL" id="JADPUN010000169">
    <property type="protein sequence ID" value="MBF9130803.1"/>
    <property type="molecule type" value="Genomic_DNA"/>
</dbReference>
<keyword evidence="7" id="KW-1185">Reference proteome</keyword>
<dbReference type="SUPFAM" id="SSF53756">
    <property type="entry name" value="UDP-Glycosyltransferase/glycogen phosphorylase"/>
    <property type="match status" value="1"/>
</dbReference>
<gene>
    <name evidence="6" type="ORF">I0C86_17820</name>
</gene>
<keyword evidence="2" id="KW-0328">Glycosyltransferase</keyword>
<evidence type="ECO:0000256" key="3">
    <source>
        <dbReference type="ARBA" id="ARBA00022679"/>
    </source>
</evidence>
<dbReference type="PANTHER" id="PTHR48050">
    <property type="entry name" value="STEROL 3-BETA-GLUCOSYLTRANSFERASE"/>
    <property type="match status" value="1"/>
</dbReference>
<protein>
    <submittedName>
        <fullName evidence="6">DUF1205 domain-containing protein</fullName>
    </submittedName>
</protein>
<comment type="similarity">
    <text evidence="1">Belongs to the glycosyltransferase 28 family.</text>
</comment>
<accession>A0ABS0GX70</accession>
<feature type="domain" description="Erythromycin biosynthesis protein CIII-like N-terminal" evidence="5">
    <location>
        <begin position="23"/>
        <end position="216"/>
    </location>
</feature>
<name>A0ABS0GX70_9ACTN</name>
<comment type="caution">
    <text evidence="6">The sequence shown here is derived from an EMBL/GenBank/DDBJ whole genome shotgun (WGS) entry which is preliminary data.</text>
</comment>
<dbReference type="PANTHER" id="PTHR48050:SF13">
    <property type="entry name" value="STEROL 3-BETA-GLUCOSYLTRANSFERASE UGT80A2"/>
    <property type="match status" value="1"/>
</dbReference>
<dbReference type="Pfam" id="PF06722">
    <property type="entry name" value="EryCIII-like_C"/>
    <property type="match status" value="1"/>
</dbReference>
<reference evidence="6 7" key="1">
    <citation type="submission" date="2020-11" db="EMBL/GenBank/DDBJ databases">
        <title>A novel isolate from a Black sea contaminated sediment with potential to produce alkanes: Plantactinospora alkalitolerans sp. nov.</title>
        <authorList>
            <person name="Carro L."/>
            <person name="Veyisoglu A."/>
            <person name="Guven K."/>
            <person name="Schumann P."/>
            <person name="Klenk H.-P."/>
            <person name="Sahin N."/>
        </authorList>
    </citation>
    <scope>NUCLEOTIDE SEQUENCE [LARGE SCALE GENOMIC DNA]</scope>
    <source>
        <strain evidence="6 7">S1510</strain>
    </source>
</reference>
<dbReference type="InterPro" id="IPR048284">
    <property type="entry name" value="EryCIII-like_N"/>
</dbReference>
<dbReference type="Pfam" id="PF21036">
    <property type="entry name" value="EryCIII-like_N"/>
    <property type="match status" value="1"/>
</dbReference>
<dbReference type="RefSeq" id="WP_196202370.1">
    <property type="nucleotide sequence ID" value="NZ_JADPUN010000169.1"/>
</dbReference>
<evidence type="ECO:0000256" key="1">
    <source>
        <dbReference type="ARBA" id="ARBA00006962"/>
    </source>
</evidence>
<dbReference type="Gene3D" id="3.40.50.2000">
    <property type="entry name" value="Glycogen Phosphorylase B"/>
    <property type="match status" value="2"/>
</dbReference>
<evidence type="ECO:0000313" key="7">
    <source>
        <dbReference type="Proteomes" id="UP000638560"/>
    </source>
</evidence>
<feature type="domain" description="Erythromycin biosynthesis protein CIII-like C-terminal" evidence="4">
    <location>
        <begin position="232"/>
        <end position="370"/>
    </location>
</feature>
<evidence type="ECO:0000259" key="5">
    <source>
        <dbReference type="Pfam" id="PF21036"/>
    </source>
</evidence>
<dbReference type="InterPro" id="IPR002213">
    <property type="entry name" value="UDP_glucos_trans"/>
</dbReference>
<sequence>MRVLFASAPLLGHVFPMVPLAEALRAAGHEVLLATGGDGLDVRRTGLPVSDVAPALRFDRIARRVMLRHPLIARAELAGRAGTRGVALLFGAANDQLTDGVVTLADRWQPDLVVYEPLAVAGALAAARRAVPAVLHENSLFDGAELVRVTAARLVRAQHRSGIGDLRPNAATLTIAPPSVVGERAGEPMRGVPFRGVGELPDWLREPGDRPRILVSRSTVAGPGGGDVMTAVVRAAAGVNAEFVLVRPDRRILRRGSLPDNVRTVDWIPINEALPNCAGVVHHGGAGSVLGALAAGVPQLALPGPGDRRHNATLLAARGAGLAVAERDITSAVLERLVTDRALAAAAEEVRREMAAMPAPADLVPRLEALAR</sequence>
<keyword evidence="3" id="KW-0808">Transferase</keyword>
<evidence type="ECO:0000256" key="2">
    <source>
        <dbReference type="ARBA" id="ARBA00022676"/>
    </source>
</evidence>
<organism evidence="6 7">
    <name type="scientific">Plantactinospora alkalitolerans</name>
    <dbReference type="NCBI Taxonomy" id="2789879"/>
    <lineage>
        <taxon>Bacteria</taxon>
        <taxon>Bacillati</taxon>
        <taxon>Actinomycetota</taxon>
        <taxon>Actinomycetes</taxon>
        <taxon>Micromonosporales</taxon>
        <taxon>Micromonosporaceae</taxon>
        <taxon>Plantactinospora</taxon>
    </lineage>
</organism>
<dbReference type="Proteomes" id="UP000638560">
    <property type="component" value="Unassembled WGS sequence"/>
</dbReference>
<dbReference type="InterPro" id="IPR010610">
    <property type="entry name" value="EryCIII-like_C"/>
</dbReference>
<evidence type="ECO:0000313" key="6">
    <source>
        <dbReference type="EMBL" id="MBF9130803.1"/>
    </source>
</evidence>
<dbReference type="InterPro" id="IPR050426">
    <property type="entry name" value="Glycosyltransferase_28"/>
</dbReference>
<evidence type="ECO:0000259" key="4">
    <source>
        <dbReference type="Pfam" id="PF06722"/>
    </source>
</evidence>
<proteinExistence type="inferred from homology"/>
<dbReference type="CDD" id="cd03784">
    <property type="entry name" value="GT1_Gtf-like"/>
    <property type="match status" value="1"/>
</dbReference>